<feature type="domain" description="RIO-type" evidence="9">
    <location>
        <begin position="4"/>
        <end position="66"/>
    </location>
</feature>
<accession>A0AAD4TIT5</accession>
<gene>
    <name evidence="10" type="ORF">MKW98_020816</name>
    <name evidence="11" type="ORF">MKW98_020823</name>
</gene>
<comment type="caution">
    <text evidence="11">The sequence shown here is derived from an EMBL/GenBank/DDBJ whole genome shotgun (WGS) entry which is preliminary data.</text>
</comment>
<dbReference type="AlphaFoldDB" id="A0AAD4TIT5"/>
<dbReference type="EMBL" id="JAJJMB010001184">
    <property type="protein sequence ID" value="KAI3958174.1"/>
    <property type="molecule type" value="Genomic_DNA"/>
</dbReference>
<evidence type="ECO:0000256" key="7">
    <source>
        <dbReference type="ARBA" id="ARBA00047899"/>
    </source>
</evidence>
<sequence>MMANVYHAAKDDGQEFAIRVYKTPVLVFKDSNCFVQGTYRFRYGYCKHNPRKIISTWAEKEMQNLMSGKLWLGET</sequence>
<keyword evidence="3" id="KW-0808">Transferase</keyword>
<dbReference type="EMBL" id="JAJJMB010001184">
    <property type="protein sequence ID" value="KAI3958181.1"/>
    <property type="molecule type" value="Genomic_DNA"/>
</dbReference>
<dbReference type="Proteomes" id="UP001202328">
    <property type="component" value="Unassembled WGS sequence"/>
</dbReference>
<dbReference type="GO" id="GO:0004674">
    <property type="term" value="F:protein serine/threonine kinase activity"/>
    <property type="evidence" value="ECO:0007669"/>
    <property type="project" value="UniProtKB-KW"/>
</dbReference>
<keyword evidence="12" id="KW-1185">Reference proteome</keyword>
<evidence type="ECO:0000256" key="2">
    <source>
        <dbReference type="ARBA" id="ARBA00022527"/>
    </source>
</evidence>
<keyword evidence="5" id="KW-0418">Kinase</keyword>
<proteinExistence type="predicted"/>
<reference evidence="11" key="1">
    <citation type="submission" date="2022-04" db="EMBL/GenBank/DDBJ databases">
        <title>A functionally conserved STORR gene fusion in Papaver species that diverged 16.8 million years ago.</title>
        <authorList>
            <person name="Catania T."/>
        </authorList>
    </citation>
    <scope>NUCLEOTIDE SEQUENCE</scope>
    <source>
        <strain evidence="11">S-188037</strain>
    </source>
</reference>
<evidence type="ECO:0000256" key="1">
    <source>
        <dbReference type="ARBA" id="ARBA00012513"/>
    </source>
</evidence>
<keyword evidence="6" id="KW-0067">ATP-binding</keyword>
<dbReference type="Pfam" id="PF01163">
    <property type="entry name" value="RIO1"/>
    <property type="match status" value="1"/>
</dbReference>
<name>A0AAD4TIT5_9MAGN</name>
<keyword evidence="2" id="KW-0723">Serine/threonine-protein kinase</keyword>
<dbReference type="InterPro" id="IPR051272">
    <property type="entry name" value="RIO-type_Ser/Thr_kinase"/>
</dbReference>
<organism evidence="11 12">
    <name type="scientific">Papaver atlanticum</name>
    <dbReference type="NCBI Taxonomy" id="357466"/>
    <lineage>
        <taxon>Eukaryota</taxon>
        <taxon>Viridiplantae</taxon>
        <taxon>Streptophyta</taxon>
        <taxon>Embryophyta</taxon>
        <taxon>Tracheophyta</taxon>
        <taxon>Spermatophyta</taxon>
        <taxon>Magnoliopsida</taxon>
        <taxon>Ranunculales</taxon>
        <taxon>Papaveraceae</taxon>
        <taxon>Papaveroideae</taxon>
        <taxon>Papaver</taxon>
    </lineage>
</organism>
<evidence type="ECO:0000256" key="8">
    <source>
        <dbReference type="ARBA" id="ARBA00048679"/>
    </source>
</evidence>
<dbReference type="EC" id="2.7.11.1" evidence="1"/>
<evidence type="ECO:0000256" key="5">
    <source>
        <dbReference type="ARBA" id="ARBA00022777"/>
    </source>
</evidence>
<evidence type="ECO:0000256" key="3">
    <source>
        <dbReference type="ARBA" id="ARBA00022679"/>
    </source>
</evidence>
<dbReference type="Gene3D" id="3.30.200.20">
    <property type="entry name" value="Phosphorylase Kinase, domain 1"/>
    <property type="match status" value="1"/>
</dbReference>
<dbReference type="GO" id="GO:0005524">
    <property type="term" value="F:ATP binding"/>
    <property type="evidence" value="ECO:0007669"/>
    <property type="project" value="UniProtKB-KW"/>
</dbReference>
<evidence type="ECO:0000313" key="11">
    <source>
        <dbReference type="EMBL" id="KAI3958181.1"/>
    </source>
</evidence>
<dbReference type="PANTHER" id="PTHR45723">
    <property type="entry name" value="SERINE/THREONINE-PROTEIN KINASE RIO1"/>
    <property type="match status" value="1"/>
</dbReference>
<comment type="catalytic activity">
    <reaction evidence="7">
        <text>L-threonyl-[protein] + ATP = O-phospho-L-threonyl-[protein] + ADP + H(+)</text>
        <dbReference type="Rhea" id="RHEA:46608"/>
        <dbReference type="Rhea" id="RHEA-COMP:11060"/>
        <dbReference type="Rhea" id="RHEA-COMP:11605"/>
        <dbReference type="ChEBI" id="CHEBI:15378"/>
        <dbReference type="ChEBI" id="CHEBI:30013"/>
        <dbReference type="ChEBI" id="CHEBI:30616"/>
        <dbReference type="ChEBI" id="CHEBI:61977"/>
        <dbReference type="ChEBI" id="CHEBI:456216"/>
        <dbReference type="EC" id="2.7.11.1"/>
    </reaction>
</comment>
<protein>
    <recommendedName>
        <fullName evidence="1">non-specific serine/threonine protein kinase</fullName>
        <ecNumber evidence="1">2.7.11.1</ecNumber>
    </recommendedName>
</protein>
<dbReference type="InterPro" id="IPR018934">
    <property type="entry name" value="RIO_dom"/>
</dbReference>
<evidence type="ECO:0000259" key="9">
    <source>
        <dbReference type="Pfam" id="PF01163"/>
    </source>
</evidence>
<comment type="catalytic activity">
    <reaction evidence="8">
        <text>L-seryl-[protein] + ATP = O-phospho-L-seryl-[protein] + ADP + H(+)</text>
        <dbReference type="Rhea" id="RHEA:17989"/>
        <dbReference type="Rhea" id="RHEA-COMP:9863"/>
        <dbReference type="Rhea" id="RHEA-COMP:11604"/>
        <dbReference type="ChEBI" id="CHEBI:15378"/>
        <dbReference type="ChEBI" id="CHEBI:29999"/>
        <dbReference type="ChEBI" id="CHEBI:30616"/>
        <dbReference type="ChEBI" id="CHEBI:83421"/>
        <dbReference type="ChEBI" id="CHEBI:456216"/>
        <dbReference type="EC" id="2.7.11.1"/>
    </reaction>
</comment>
<evidence type="ECO:0000256" key="4">
    <source>
        <dbReference type="ARBA" id="ARBA00022741"/>
    </source>
</evidence>
<keyword evidence="4" id="KW-0547">Nucleotide-binding</keyword>
<evidence type="ECO:0000313" key="10">
    <source>
        <dbReference type="EMBL" id="KAI3958174.1"/>
    </source>
</evidence>
<evidence type="ECO:0000256" key="6">
    <source>
        <dbReference type="ARBA" id="ARBA00022840"/>
    </source>
</evidence>
<evidence type="ECO:0000313" key="12">
    <source>
        <dbReference type="Proteomes" id="UP001202328"/>
    </source>
</evidence>